<comment type="pathway">
    <text evidence="1 6">Cofactor biosynthesis; molybdopterin biosynthesis.</text>
</comment>
<dbReference type="InterPro" id="IPR038987">
    <property type="entry name" value="MoeA-like"/>
</dbReference>
<dbReference type="OrthoDB" id="4349954at2759"/>
<dbReference type="FunFam" id="3.40.980.10:FF:000001">
    <property type="entry name" value="Molybdopterin molybdenumtransferase"/>
    <property type="match status" value="1"/>
</dbReference>
<dbReference type="PANTHER" id="PTHR10192">
    <property type="entry name" value="MOLYBDOPTERIN BIOSYNTHESIS PROTEIN"/>
    <property type="match status" value="1"/>
</dbReference>
<dbReference type="EC" id="2.7.7.75" evidence="4"/>
<evidence type="ECO:0000256" key="2">
    <source>
        <dbReference type="ARBA" id="ARBA00007589"/>
    </source>
</evidence>
<dbReference type="Pfam" id="PF00994">
    <property type="entry name" value="MoCF_biosynth"/>
    <property type="match status" value="1"/>
</dbReference>
<sequence length="359" mass="39217">MEGDEDGSVNKAASELIRRHRQSDVLAEDITAIKPYPKVRMSIKDGYAVIASDGVGKRSVIHKTTAGMLASVSLKPNTVCRVNTGSMIPDGADAVVQVEDTKLVENDNVEEIAIEILSAPKVGQDIRYDIRSQLLTIRKSIRARFLAQLTEFWKVEDTKLVEHDNVEEIAIEILSAPKVGQDIREIGSDVAVGDILLPINTVVGSAEIGILLVDHPSNDRPLGLVRDTNRPRLLSLFRSCSARPIDIGIVPDSEGKLIDALNFAFSVADVIVSSGGVSIGEKDYLKSITQEHFKFDIHFGRVWMKPGLPTTFATGLWNGKKKAIFGLPGNPVSAWVTAQLFVVPMLKKIAGYGHYWPTV</sequence>
<dbReference type="Proteomes" id="UP000267096">
    <property type="component" value="Unassembled WGS sequence"/>
</dbReference>
<keyword evidence="6" id="KW-0808">Transferase</keyword>
<dbReference type="GO" id="GO:0046872">
    <property type="term" value="F:metal ion binding"/>
    <property type="evidence" value="ECO:0007669"/>
    <property type="project" value="UniProtKB-UniRule"/>
</dbReference>
<evidence type="ECO:0000256" key="6">
    <source>
        <dbReference type="RuleBase" id="RU365090"/>
    </source>
</evidence>
<comment type="catalytic activity">
    <reaction evidence="6">
        <text>adenylyl-molybdopterin + molybdate = Mo-molybdopterin + AMP + H(+)</text>
        <dbReference type="Rhea" id="RHEA:35047"/>
        <dbReference type="ChEBI" id="CHEBI:15378"/>
        <dbReference type="ChEBI" id="CHEBI:36264"/>
        <dbReference type="ChEBI" id="CHEBI:62727"/>
        <dbReference type="ChEBI" id="CHEBI:71302"/>
        <dbReference type="ChEBI" id="CHEBI:456215"/>
    </reaction>
</comment>
<feature type="domain" description="MoaB/Mog" evidence="7">
    <location>
        <begin position="209"/>
        <end position="348"/>
    </location>
</feature>
<evidence type="ECO:0000256" key="4">
    <source>
        <dbReference type="ARBA" id="ARBA00012509"/>
    </source>
</evidence>
<dbReference type="PANTHER" id="PTHR10192:SF5">
    <property type="entry name" value="GEPHYRIN"/>
    <property type="match status" value="1"/>
</dbReference>
<organism evidence="10">
    <name type="scientific">Anisakis simplex</name>
    <name type="common">Herring worm</name>
    <dbReference type="NCBI Taxonomy" id="6269"/>
    <lineage>
        <taxon>Eukaryota</taxon>
        <taxon>Metazoa</taxon>
        <taxon>Ecdysozoa</taxon>
        <taxon>Nematoda</taxon>
        <taxon>Chromadorea</taxon>
        <taxon>Rhabditida</taxon>
        <taxon>Spirurina</taxon>
        <taxon>Ascaridomorpha</taxon>
        <taxon>Ascaridoidea</taxon>
        <taxon>Anisakidae</taxon>
        <taxon>Anisakis</taxon>
        <taxon>Anisakis simplex complex</taxon>
    </lineage>
</organism>
<keyword evidence="9" id="KW-1185">Reference proteome</keyword>
<dbReference type="InterPro" id="IPR001453">
    <property type="entry name" value="MoaB/Mog_dom"/>
</dbReference>
<dbReference type="CDD" id="cd00887">
    <property type="entry name" value="MoeA"/>
    <property type="match status" value="1"/>
</dbReference>
<evidence type="ECO:0000256" key="1">
    <source>
        <dbReference type="ARBA" id="ARBA00005046"/>
    </source>
</evidence>
<protein>
    <recommendedName>
        <fullName evidence="4">molybdopterin adenylyltransferase</fullName>
        <ecNumber evidence="4">2.7.7.75</ecNumber>
    </recommendedName>
</protein>
<dbReference type="SUPFAM" id="SSF53218">
    <property type="entry name" value="Molybdenum cofactor biosynthesis proteins"/>
    <property type="match status" value="1"/>
</dbReference>
<dbReference type="GO" id="GO:0005524">
    <property type="term" value="F:ATP binding"/>
    <property type="evidence" value="ECO:0007669"/>
    <property type="project" value="UniProtKB-UniRule"/>
</dbReference>
<dbReference type="GO" id="GO:0005829">
    <property type="term" value="C:cytosol"/>
    <property type="evidence" value="ECO:0007669"/>
    <property type="project" value="TreeGrafter"/>
</dbReference>
<dbReference type="EMBL" id="UYRR01000521">
    <property type="protein sequence ID" value="VDK17972.1"/>
    <property type="molecule type" value="Genomic_DNA"/>
</dbReference>
<keyword evidence="6" id="KW-0500">Molybdenum</keyword>
<dbReference type="Gene3D" id="2.170.190.11">
    <property type="entry name" value="Molybdopterin biosynthesis moea protein, domain 3"/>
    <property type="match status" value="1"/>
</dbReference>
<comment type="similarity">
    <text evidence="2">In the N-terminal section; belongs to the MoaB/Mog family.</text>
</comment>
<dbReference type="AlphaFoldDB" id="A0A0M3IZU7"/>
<evidence type="ECO:0000313" key="8">
    <source>
        <dbReference type="EMBL" id="VDK17972.1"/>
    </source>
</evidence>
<proteinExistence type="inferred from homology"/>
<evidence type="ECO:0000313" key="9">
    <source>
        <dbReference type="Proteomes" id="UP000267096"/>
    </source>
</evidence>
<dbReference type="InterPro" id="IPR005110">
    <property type="entry name" value="MoeA_linker/N"/>
</dbReference>
<dbReference type="FunFam" id="2.170.190.11:FF:000001">
    <property type="entry name" value="Molybdopterin molybdenumtransferase"/>
    <property type="match status" value="1"/>
</dbReference>
<evidence type="ECO:0000313" key="10">
    <source>
        <dbReference type="WBParaSite" id="ASIM_0000078001-mRNA-1"/>
    </source>
</evidence>
<comment type="similarity">
    <text evidence="6">Belongs to the MoeA family.</text>
</comment>
<reference evidence="8 9" key="2">
    <citation type="submission" date="2018-11" db="EMBL/GenBank/DDBJ databases">
        <authorList>
            <consortium name="Pathogen Informatics"/>
        </authorList>
    </citation>
    <scope>NUCLEOTIDE SEQUENCE [LARGE SCALE GENOMIC DNA]</scope>
</reference>
<gene>
    <name evidence="8" type="ORF">ASIM_LOCUS680</name>
</gene>
<dbReference type="UniPathway" id="UPA00344"/>
<evidence type="ECO:0000256" key="3">
    <source>
        <dbReference type="ARBA" id="ARBA00008339"/>
    </source>
</evidence>
<keyword evidence="6" id="KW-0460">Magnesium</keyword>
<comment type="function">
    <text evidence="6">Catalyzes two steps in the biosynthesis of the molybdenum cofactor. In the first step, molybdopterin is adenylated. Subsequently, molybdate is inserted into adenylated molybdopterin and AMP is released.</text>
</comment>
<dbReference type="Gene3D" id="3.40.980.10">
    <property type="entry name" value="MoaB/Mog-like domain"/>
    <property type="match status" value="1"/>
</dbReference>
<comment type="catalytic activity">
    <reaction evidence="6">
        <text>molybdopterin + ATP + H(+) = adenylyl-molybdopterin + diphosphate</text>
        <dbReference type="Rhea" id="RHEA:31331"/>
        <dbReference type="ChEBI" id="CHEBI:15378"/>
        <dbReference type="ChEBI" id="CHEBI:30616"/>
        <dbReference type="ChEBI" id="CHEBI:33019"/>
        <dbReference type="ChEBI" id="CHEBI:58698"/>
        <dbReference type="ChEBI" id="CHEBI:62727"/>
    </reaction>
</comment>
<keyword evidence="5 6" id="KW-0501">Molybdenum cofactor biosynthesis</keyword>
<evidence type="ECO:0000256" key="5">
    <source>
        <dbReference type="ARBA" id="ARBA00023150"/>
    </source>
</evidence>
<dbReference type="SUPFAM" id="SSF63882">
    <property type="entry name" value="MoeA N-terminal region -like"/>
    <property type="match status" value="2"/>
</dbReference>
<dbReference type="InterPro" id="IPR036425">
    <property type="entry name" value="MoaB/Mog-like_dom_sf"/>
</dbReference>
<dbReference type="GO" id="GO:0006777">
    <property type="term" value="P:Mo-molybdopterin cofactor biosynthetic process"/>
    <property type="evidence" value="ECO:0007669"/>
    <property type="project" value="UniProtKB-UniRule"/>
</dbReference>
<comment type="cofactor">
    <cofactor evidence="6">
        <name>Mg(2+)</name>
        <dbReference type="ChEBI" id="CHEBI:18420"/>
    </cofactor>
</comment>
<dbReference type="WBParaSite" id="ASIM_0000078001-mRNA-1">
    <property type="protein sequence ID" value="ASIM_0000078001-mRNA-1"/>
    <property type="gene ID" value="ASIM_0000078001"/>
</dbReference>
<dbReference type="Pfam" id="PF03453">
    <property type="entry name" value="MoeA_N"/>
    <property type="match status" value="1"/>
</dbReference>
<reference evidence="10" key="1">
    <citation type="submission" date="2017-02" db="UniProtKB">
        <authorList>
            <consortium name="WormBaseParasite"/>
        </authorList>
    </citation>
    <scope>IDENTIFICATION</scope>
</reference>
<dbReference type="SMART" id="SM00852">
    <property type="entry name" value="MoCF_biosynth"/>
    <property type="match status" value="1"/>
</dbReference>
<name>A0A0M3IZU7_ANISI</name>
<accession>A0A0M3IZU7</accession>
<comment type="similarity">
    <text evidence="3">In the C-terminal section; belongs to the MoeA family.</text>
</comment>
<dbReference type="GO" id="GO:0061598">
    <property type="term" value="F:molybdopterin adenylyltransferase activity"/>
    <property type="evidence" value="ECO:0007669"/>
    <property type="project" value="UniProtKB-UniRule"/>
</dbReference>
<evidence type="ECO:0000259" key="7">
    <source>
        <dbReference type="SMART" id="SM00852"/>
    </source>
</evidence>
<dbReference type="InterPro" id="IPR036135">
    <property type="entry name" value="MoeA_linker/N_sf"/>
</dbReference>
<dbReference type="GO" id="GO:0061599">
    <property type="term" value="F:molybdopterin molybdotransferase activity"/>
    <property type="evidence" value="ECO:0007669"/>
    <property type="project" value="UniProtKB-UniRule"/>
</dbReference>
<keyword evidence="6" id="KW-0479">Metal-binding</keyword>